<dbReference type="OrthoDB" id="8773859at2"/>
<proteinExistence type="predicted"/>
<dbReference type="AlphaFoldDB" id="A0A5E4SF72"/>
<name>A0A5E4SF72_9BURK</name>
<accession>A0A5E4SF72</accession>
<reference evidence="1 2" key="1">
    <citation type="submission" date="2019-08" db="EMBL/GenBank/DDBJ databases">
        <authorList>
            <person name="Peeters C."/>
        </authorList>
    </citation>
    <scope>NUCLEOTIDE SEQUENCE [LARGE SCALE GENOMIC DNA]</scope>
    <source>
        <strain evidence="1 2">LMG 30175</strain>
    </source>
</reference>
<evidence type="ECO:0000313" key="2">
    <source>
        <dbReference type="Proteomes" id="UP000414233"/>
    </source>
</evidence>
<dbReference type="Gene3D" id="3.40.630.30">
    <property type="match status" value="1"/>
</dbReference>
<sequence length="284" mass="31297">MYDLTHEFALAHAQTPAVLDAVLTPARLPIGDLASLREERLPFTVRIARDDASLRKAVSMRQSAYGRHLPELAATLGEPEDSDREPGSLVLVAQARLDGAPLGTMRIQTNQFQPLHLEESAPLPNWLAHCALAEATRLGVVSGPMGKVVKTTLFKAFYQYCLLNGIDWMVITARPPLHRQYQALMFQEVFPDRGVIPMAHVGGIGHHVLALEVGMARPRWQAAGHPLFGFMCQTFHPDLQLHETSGDVTDRLTLPQASDHAHLRDLSFAAEPVAFEPSHYSVAV</sequence>
<dbReference type="Proteomes" id="UP000414233">
    <property type="component" value="Unassembled WGS sequence"/>
</dbReference>
<dbReference type="EMBL" id="CABPRZ010000002">
    <property type="protein sequence ID" value="VVD72669.1"/>
    <property type="molecule type" value="Genomic_DNA"/>
</dbReference>
<dbReference type="SUPFAM" id="SSF55729">
    <property type="entry name" value="Acyl-CoA N-acyltransferases (Nat)"/>
    <property type="match status" value="1"/>
</dbReference>
<dbReference type="InterPro" id="IPR016181">
    <property type="entry name" value="Acyl_CoA_acyltransferase"/>
</dbReference>
<protein>
    <submittedName>
        <fullName evidence="1">Uncharacterized protein</fullName>
    </submittedName>
</protein>
<evidence type="ECO:0000313" key="1">
    <source>
        <dbReference type="EMBL" id="VVD72669.1"/>
    </source>
</evidence>
<keyword evidence="2" id="KW-1185">Reference proteome</keyword>
<gene>
    <name evidence="1" type="ORF">PTE30175_00651</name>
</gene>
<dbReference type="RefSeq" id="WP_150695603.1">
    <property type="nucleotide sequence ID" value="NZ_CABPRZ010000002.1"/>
</dbReference>
<organism evidence="1 2">
    <name type="scientific">Pandoraea terrae</name>
    <dbReference type="NCBI Taxonomy" id="1537710"/>
    <lineage>
        <taxon>Bacteria</taxon>
        <taxon>Pseudomonadati</taxon>
        <taxon>Pseudomonadota</taxon>
        <taxon>Betaproteobacteria</taxon>
        <taxon>Burkholderiales</taxon>
        <taxon>Burkholderiaceae</taxon>
        <taxon>Pandoraea</taxon>
    </lineage>
</organism>